<dbReference type="RefSeq" id="WP_233426847.1">
    <property type="nucleotide sequence ID" value="NZ_FMTM01000013.1"/>
</dbReference>
<evidence type="ECO:0000256" key="1">
    <source>
        <dbReference type="SAM" id="MobiDB-lite"/>
    </source>
</evidence>
<reference evidence="2 3" key="1">
    <citation type="submission" date="2016-10" db="EMBL/GenBank/DDBJ databases">
        <authorList>
            <person name="de Groot N.N."/>
        </authorList>
    </citation>
    <scope>NUCLEOTIDE SEQUENCE [LARGE SCALE GENOMIC DNA]</scope>
    <source>
        <strain evidence="2 3">CGMCC 1.3401</strain>
    </source>
</reference>
<dbReference type="AlphaFoldDB" id="A0A1G4TWX1"/>
<organism evidence="2 3">
    <name type="scientific">Rhizobium mongolense subsp. loessense</name>
    <dbReference type="NCBI Taxonomy" id="158890"/>
    <lineage>
        <taxon>Bacteria</taxon>
        <taxon>Pseudomonadati</taxon>
        <taxon>Pseudomonadota</taxon>
        <taxon>Alphaproteobacteria</taxon>
        <taxon>Hyphomicrobiales</taxon>
        <taxon>Rhizobiaceae</taxon>
        <taxon>Rhizobium/Agrobacterium group</taxon>
        <taxon>Rhizobium</taxon>
    </lineage>
</organism>
<feature type="region of interest" description="Disordered" evidence="1">
    <location>
        <begin position="1"/>
        <end position="29"/>
    </location>
</feature>
<accession>A0A1G4TWX1</accession>
<evidence type="ECO:0000313" key="3">
    <source>
        <dbReference type="Proteomes" id="UP000199542"/>
    </source>
</evidence>
<sequence>MTHHDILNPRHNDMVAHHPTNAQATSEGERDYVEHLNAQKLSLGERLLVVGALVLLGIAGLTGHLNSSVSPEVTGAIAAPAPLASSPGTLDSCREYSPFAEKRC</sequence>
<dbReference type="Proteomes" id="UP000199542">
    <property type="component" value="Unassembled WGS sequence"/>
</dbReference>
<gene>
    <name evidence="2" type="ORF">SAMN02927900_05678</name>
</gene>
<evidence type="ECO:0000313" key="2">
    <source>
        <dbReference type="EMBL" id="SCW85195.1"/>
    </source>
</evidence>
<proteinExistence type="predicted"/>
<feature type="compositionally biased region" description="Basic and acidic residues" evidence="1">
    <location>
        <begin position="1"/>
        <end position="16"/>
    </location>
</feature>
<protein>
    <submittedName>
        <fullName evidence="2">Uncharacterized protein</fullName>
    </submittedName>
</protein>
<dbReference type="EMBL" id="FMTM01000013">
    <property type="protein sequence ID" value="SCW85195.1"/>
    <property type="molecule type" value="Genomic_DNA"/>
</dbReference>
<name>A0A1G4TWX1_9HYPH</name>